<evidence type="ECO:0000313" key="2">
    <source>
        <dbReference type="Proteomes" id="UP000186919"/>
    </source>
</evidence>
<protein>
    <submittedName>
        <fullName evidence="1">Uncharacterized protein</fullName>
    </submittedName>
</protein>
<reference evidence="1 2" key="1">
    <citation type="submission" date="2016-01" db="EMBL/GenBank/DDBJ databases">
        <title>Mycobacterium immunogenum strain CD11_6 genome sequencing and assembly.</title>
        <authorList>
            <person name="Kaur G."/>
            <person name="Nair G.R."/>
            <person name="Mayilraj S."/>
        </authorList>
    </citation>
    <scope>NUCLEOTIDE SEQUENCE [LARGE SCALE GENOMIC DNA]</scope>
    <source>
        <strain evidence="1 2">CD11-6</strain>
    </source>
</reference>
<sequence length="142" mass="16499">MEDTDNRLQMIDVTRSDTGETSIWFMAWGDDSRVDVVYPRVMLDTNDYPAYQEAQKFIEREGLVWKCSVPVIERYMPLEPELIEIRGKDGAAWGNAVWEVYFHPRYTGRNDDQLPRARKLIRDDGSQFDIAALIADRHSDGL</sequence>
<comment type="caution">
    <text evidence="1">The sequence shown here is derived from an EMBL/GenBank/DDBJ whole genome shotgun (WGS) entry which is preliminary data.</text>
</comment>
<accession>A0A179VEY6</accession>
<gene>
    <name evidence="1" type="ORF">AWB85_20320</name>
</gene>
<dbReference type="Proteomes" id="UP000186919">
    <property type="component" value="Unassembled WGS sequence"/>
</dbReference>
<dbReference type="AlphaFoldDB" id="A0A179VEY6"/>
<evidence type="ECO:0000313" key="1">
    <source>
        <dbReference type="EMBL" id="OAT69581.1"/>
    </source>
</evidence>
<dbReference type="EMBL" id="LQYE01000005">
    <property type="protein sequence ID" value="OAT69581.1"/>
    <property type="molecule type" value="Genomic_DNA"/>
</dbReference>
<name>A0A179VEY6_9MYCO</name>
<proteinExistence type="predicted"/>
<organism evidence="1 2">
    <name type="scientific">Mycobacteroides immunogenum</name>
    <dbReference type="NCBI Taxonomy" id="83262"/>
    <lineage>
        <taxon>Bacteria</taxon>
        <taxon>Bacillati</taxon>
        <taxon>Actinomycetota</taxon>
        <taxon>Actinomycetes</taxon>
        <taxon>Mycobacteriales</taxon>
        <taxon>Mycobacteriaceae</taxon>
        <taxon>Mycobacteroides</taxon>
    </lineage>
</organism>